<dbReference type="SUPFAM" id="SSF52317">
    <property type="entry name" value="Class I glutamine amidotransferase-like"/>
    <property type="match status" value="1"/>
</dbReference>
<dbReference type="InterPro" id="IPR029062">
    <property type="entry name" value="Class_I_gatase-like"/>
</dbReference>
<evidence type="ECO:0000259" key="2">
    <source>
        <dbReference type="Pfam" id="PF01965"/>
    </source>
</evidence>
<dbReference type="GO" id="GO:0008233">
    <property type="term" value="F:peptidase activity"/>
    <property type="evidence" value="ECO:0007669"/>
    <property type="project" value="UniProtKB-KW"/>
</dbReference>
<keyword evidence="3" id="KW-0378">Hydrolase</keyword>
<feature type="domain" description="DJ-1/PfpI" evidence="2">
    <location>
        <begin position="13"/>
        <end position="181"/>
    </location>
</feature>
<dbReference type="RefSeq" id="WP_006884631.1">
    <property type="nucleotide sequence ID" value="NZ_AOIU01000033.1"/>
</dbReference>
<dbReference type="AlphaFoldDB" id="M0CME6"/>
<dbReference type="STRING" id="797114.C475_14813"/>
<dbReference type="InterPro" id="IPR002818">
    <property type="entry name" value="DJ-1/PfpI"/>
</dbReference>
<dbReference type="PANTHER" id="PTHR42733:SF12">
    <property type="entry name" value="PROTEINASE"/>
    <property type="match status" value="1"/>
</dbReference>
<evidence type="ECO:0000313" key="3">
    <source>
        <dbReference type="EMBL" id="ELZ23552.1"/>
    </source>
</evidence>
<protein>
    <submittedName>
        <fullName evidence="3">Intracellular protease, PfpI family protein</fullName>
    </submittedName>
</protein>
<dbReference type="PANTHER" id="PTHR42733">
    <property type="entry name" value="DJ-1 PROTEIN"/>
    <property type="match status" value="1"/>
</dbReference>
<sequence length="187" mass="19613">MSTMQSQDLDGATVAVLVAPEGTERVELEQPRRALTDAGAEVDVLSTDDGEAQTVDNDLEAAETVEIGGTIDEVSASDYDATHVPGGTVGADRLRADDDAVAFVGEMVDDGKPVGSICHGPWTLVESGAVEGRRLTSYPSLETDIENAGGEWVDETVVTDDGLVTSRKPDDLDAYCDELVAEIAKAT</sequence>
<keyword evidence="3" id="KW-0645">Protease</keyword>
<organism evidence="3 4">
    <name type="scientific">Halosimplex carlsbadense 2-9-1</name>
    <dbReference type="NCBI Taxonomy" id="797114"/>
    <lineage>
        <taxon>Archaea</taxon>
        <taxon>Methanobacteriati</taxon>
        <taxon>Methanobacteriota</taxon>
        <taxon>Stenosarchaea group</taxon>
        <taxon>Halobacteria</taxon>
        <taxon>Halobacteriales</taxon>
        <taxon>Haloarculaceae</taxon>
        <taxon>Halosimplex</taxon>
    </lineage>
</organism>
<name>M0CME6_9EURY</name>
<dbReference type="NCBIfam" id="TIGR01382">
    <property type="entry name" value="PfpI"/>
    <property type="match status" value="1"/>
</dbReference>
<dbReference type="Pfam" id="PF01965">
    <property type="entry name" value="DJ-1_PfpI"/>
    <property type="match status" value="1"/>
</dbReference>
<dbReference type="GO" id="GO:0006508">
    <property type="term" value="P:proteolysis"/>
    <property type="evidence" value="ECO:0007669"/>
    <property type="project" value="UniProtKB-KW"/>
</dbReference>
<dbReference type="PROSITE" id="PS51276">
    <property type="entry name" value="PEPTIDASE_C56_PFPI"/>
    <property type="match status" value="1"/>
</dbReference>
<accession>M0CME6</accession>
<evidence type="ECO:0000313" key="4">
    <source>
        <dbReference type="Proteomes" id="UP000011626"/>
    </source>
</evidence>
<comment type="caution">
    <text evidence="3">The sequence shown here is derived from an EMBL/GenBank/DDBJ whole genome shotgun (WGS) entry which is preliminary data.</text>
</comment>
<comment type="similarity">
    <text evidence="1">Belongs to the peptidase C56 family.</text>
</comment>
<dbReference type="PATRIC" id="fig|797114.5.peg.3012"/>
<dbReference type="EMBL" id="AOIU01000033">
    <property type="protein sequence ID" value="ELZ23552.1"/>
    <property type="molecule type" value="Genomic_DNA"/>
</dbReference>
<dbReference type="Gene3D" id="3.40.50.880">
    <property type="match status" value="1"/>
</dbReference>
<dbReference type="Proteomes" id="UP000011626">
    <property type="component" value="Unassembled WGS sequence"/>
</dbReference>
<reference evidence="3 4" key="1">
    <citation type="journal article" date="2014" name="PLoS Genet.">
        <title>Phylogenetically driven sequencing of extremely halophilic archaea reveals strategies for static and dynamic osmo-response.</title>
        <authorList>
            <person name="Becker E.A."/>
            <person name="Seitzer P.M."/>
            <person name="Tritt A."/>
            <person name="Larsen D."/>
            <person name="Krusor M."/>
            <person name="Yao A.I."/>
            <person name="Wu D."/>
            <person name="Madern D."/>
            <person name="Eisen J.A."/>
            <person name="Darling A.E."/>
            <person name="Facciotti M.T."/>
        </authorList>
    </citation>
    <scope>NUCLEOTIDE SEQUENCE [LARGE SCALE GENOMIC DNA]</scope>
    <source>
        <strain evidence="3 4">2-9-1</strain>
    </source>
</reference>
<dbReference type="eggNOG" id="arCOG00769">
    <property type="taxonomic scope" value="Archaea"/>
</dbReference>
<dbReference type="CDD" id="cd03134">
    <property type="entry name" value="GATase1_PfpI_like"/>
    <property type="match status" value="1"/>
</dbReference>
<dbReference type="InterPro" id="IPR006286">
    <property type="entry name" value="C56_PfpI-like"/>
</dbReference>
<keyword evidence="4" id="KW-1185">Reference proteome</keyword>
<proteinExistence type="inferred from homology"/>
<gene>
    <name evidence="3" type="ORF">C475_14813</name>
</gene>
<evidence type="ECO:0000256" key="1">
    <source>
        <dbReference type="ARBA" id="ARBA00008542"/>
    </source>
</evidence>